<evidence type="ECO:0000256" key="14">
    <source>
        <dbReference type="SAM" id="MobiDB-lite"/>
    </source>
</evidence>
<feature type="compositionally biased region" description="Basic and acidic residues" evidence="14">
    <location>
        <begin position="714"/>
        <end position="724"/>
    </location>
</feature>
<organism evidence="18 19">
    <name type="scientific">Papilio machaon</name>
    <name type="common">Old World swallowtail butterfly</name>
    <dbReference type="NCBI Taxonomy" id="76193"/>
    <lineage>
        <taxon>Eukaryota</taxon>
        <taxon>Metazoa</taxon>
        <taxon>Ecdysozoa</taxon>
        <taxon>Arthropoda</taxon>
        <taxon>Hexapoda</taxon>
        <taxon>Insecta</taxon>
        <taxon>Pterygota</taxon>
        <taxon>Neoptera</taxon>
        <taxon>Endopterygota</taxon>
        <taxon>Lepidoptera</taxon>
        <taxon>Glossata</taxon>
        <taxon>Ditrysia</taxon>
        <taxon>Papilionoidea</taxon>
        <taxon>Papilionidae</taxon>
        <taxon>Papilioninae</taxon>
        <taxon>Papilio</taxon>
    </lineage>
</organism>
<feature type="compositionally biased region" description="Basic and acidic residues" evidence="14">
    <location>
        <begin position="823"/>
        <end position="837"/>
    </location>
</feature>
<dbReference type="GO" id="GO:0003743">
    <property type="term" value="F:translation initiation factor activity"/>
    <property type="evidence" value="ECO:0007669"/>
    <property type="project" value="UniProtKB-KW"/>
</dbReference>
<feature type="region of interest" description="Disordered" evidence="14">
    <location>
        <begin position="786"/>
        <end position="857"/>
    </location>
</feature>
<evidence type="ECO:0000313" key="19">
    <source>
        <dbReference type="Proteomes" id="UP000053240"/>
    </source>
</evidence>
<dbReference type="InterPro" id="IPR006203">
    <property type="entry name" value="GHMP_knse_ATP-bd_CS"/>
</dbReference>
<dbReference type="Gene3D" id="3.30.70.3170">
    <property type="match status" value="1"/>
</dbReference>
<dbReference type="Pfam" id="PF08544">
    <property type="entry name" value="GHMP_kinases_C"/>
    <property type="match status" value="1"/>
</dbReference>
<keyword evidence="19" id="KW-1185">Reference proteome</keyword>
<feature type="compositionally biased region" description="Basic and acidic residues" evidence="14">
    <location>
        <begin position="624"/>
        <end position="649"/>
    </location>
</feature>
<evidence type="ECO:0000256" key="11">
    <source>
        <dbReference type="ARBA" id="ARBA00044356"/>
    </source>
</evidence>
<evidence type="ECO:0000256" key="12">
    <source>
        <dbReference type="ARBA" id="ARBA00046432"/>
    </source>
</evidence>
<feature type="domain" description="Galactokinase N-terminal" evidence="17">
    <location>
        <begin position="25"/>
        <end position="71"/>
    </location>
</feature>
<dbReference type="Pfam" id="PF00288">
    <property type="entry name" value="GHMP_kinases_N"/>
    <property type="match status" value="1"/>
</dbReference>
<feature type="compositionally biased region" description="Basic and acidic residues" evidence="14">
    <location>
        <begin position="581"/>
        <end position="615"/>
    </location>
</feature>
<feature type="compositionally biased region" description="Polar residues" evidence="14">
    <location>
        <begin position="681"/>
        <end position="694"/>
    </location>
</feature>
<evidence type="ECO:0000313" key="18">
    <source>
        <dbReference type="EMBL" id="KPJ09439.1"/>
    </source>
</evidence>
<comment type="subunit">
    <text evidence="12">Component of the translation initiation factor 2B (eIF2B) complex which is a heterodecamer of two sets of five different subunits: alpha, beta, gamma, delta and epsilon. Subunits alpha, beta and delta comprise a regulatory subcomplex and subunits epsilon and gamma comprise a catalytic subcomplex. Within the complex, the hexameric regulatory complex resides at the center, with the two heterodimeric catalytic subcomplexes bound on opposite sides.</text>
</comment>
<keyword evidence="4" id="KW-0396">Initiation factor</keyword>
<dbReference type="SUPFAM" id="SSF100950">
    <property type="entry name" value="NagB/RpiA/CoA transferase-like"/>
    <property type="match status" value="1"/>
</dbReference>
<dbReference type="InterPro" id="IPR019539">
    <property type="entry name" value="GalKase_N"/>
</dbReference>
<comment type="similarity">
    <text evidence="2 13">Belongs to the eIF-2B alpha/beta/delta subunits family.</text>
</comment>
<feature type="domain" description="GHMP kinase C-terminal" evidence="16">
    <location>
        <begin position="388"/>
        <end position="457"/>
    </location>
</feature>
<keyword evidence="3" id="KW-0963">Cytoplasm</keyword>
<evidence type="ECO:0000259" key="15">
    <source>
        <dbReference type="Pfam" id="PF00288"/>
    </source>
</evidence>
<keyword evidence="9" id="KW-0648">Protein biosynthesis</keyword>
<feature type="domain" description="GHMP kinase N-terminal" evidence="15">
    <location>
        <begin position="115"/>
        <end position="202"/>
    </location>
</feature>
<dbReference type="InterPro" id="IPR000705">
    <property type="entry name" value="Galactokinase"/>
</dbReference>
<dbReference type="InterPro" id="IPR037171">
    <property type="entry name" value="NagB/RpiA_transferase-like"/>
</dbReference>
<sequence length="1210" mass="134621">MGDNVNNVPILNIPSNERILKLSDKFYKDFGCKPCYYVRVPGRVNIIGEHIDYCGYPVLPMALEQDILMAANIIDDPKLYLRNADYKYKSVDIKINTQEELDIVPDLNGKPYWYNYILCGIKGAMEHLNSTEWKGLQLYIDGNIPPASGLSSSSALVSAACLAFLYAQNGTLDKTEIASLCAKSERYIGTQGGGMDQAIAFLAKKYSAQYITFQPLNAAPVALPEDAAFVVAHSLAEANKAATNDFNRRVIECRLAAKIIAKLSGLPCEGKILTLSQLQRNLNKNLEEMIELVQKYIPQDIYTKNEICDILNMKEAEIDEIFLTSNTKHLTEFKLKQRALHVYQEAQRVEEFRKICSQSELRHGTMNGATNGSGNGHLNSNNSDLLLALGKLMSESHESLKTLYECSHQNLDHLVNISQKFDINSRLTGAGWGGCIVALCPKEKVEQYIELLKEEFYDFDINEEGVKLTTSQKRRLRRKKLRDARNAHLNERYSNILVPQTSNFVTTLSAIPPELLEGALSNASLNGIGNVSRDLAYICQVDSFIANLENEMSSKDMNTKSREEVIAAREAKKLSKQKAKKKDENQQHIKVTDTEPTNEKDKEVLNINNTEKEGSTELSKTKSVNKDQKVKESSEKAIAKGLPKGKDEVDRAVKEERTISLEKTKLQTKDKVNITKCEPNVNENKSENASSVQSKEQIKAERAAKKAAKQAKKKGGDNVEKDINKNSIISTPVSIGNEKSNLEELNTVKDKNVDDLTVREVVDTLKDIVNVAKEFQAVTDKVQAMDLGGNKPEETTKSKAELRAERRAKQEAQRAAKQAQQKPAEKPADTEEKEAKKQVQKVPAKAKTAEKPKAKPQMMHRANWFQHLYTEHDKEALKKIALNSNLHPAVIKLGVQLASQVVTGSNARCIALLDALKKMVRDYTLPAKTEFARGLESHLAASLEFLWAMRQPSASQTNAVKHFRRQLMQLPNNLDEFQAKKSLEEDIDRYIREQIDMAGEAISIAVRNKISHGDNIMTYGCSSLIERILCEAWASGVRFRAVVVGDRVRRGAREMLRRLASCGLPCTYADISAVSFLMRNISKVVMGAGALLASGSVLGPLGSAQVALAARGRNVPVLVACETHKFSERVQTDAFVYNEIGDPDDLIDKMDENSPLKDWRSNPNLTLLNLTYDVTPPSLVTAVVTELAILPCTSAPVVLRIKPSEYSPLG</sequence>
<dbReference type="PRINTS" id="PR00959">
    <property type="entry name" value="MEVGALKINASE"/>
</dbReference>
<evidence type="ECO:0000256" key="8">
    <source>
        <dbReference type="ARBA" id="ARBA00022840"/>
    </source>
</evidence>
<dbReference type="Gene3D" id="3.40.50.10470">
    <property type="entry name" value="Translation initiation factor eif-2b, domain 2"/>
    <property type="match status" value="1"/>
</dbReference>
<dbReference type="PRINTS" id="PR00473">
    <property type="entry name" value="GALCTOKINASE"/>
</dbReference>
<evidence type="ECO:0000256" key="7">
    <source>
        <dbReference type="ARBA" id="ARBA00022777"/>
    </source>
</evidence>
<dbReference type="PROSITE" id="PS00627">
    <property type="entry name" value="GHMP_KINASES_ATP"/>
    <property type="match status" value="1"/>
</dbReference>
<dbReference type="InterPro" id="IPR036554">
    <property type="entry name" value="GHMP_kinase_C_sf"/>
</dbReference>
<dbReference type="Pfam" id="PF10509">
    <property type="entry name" value="GalKase_gal_bdg"/>
    <property type="match status" value="1"/>
</dbReference>
<dbReference type="GO" id="GO:0005524">
    <property type="term" value="F:ATP binding"/>
    <property type="evidence" value="ECO:0007669"/>
    <property type="project" value="UniProtKB-KW"/>
</dbReference>
<gene>
    <name evidence="18" type="ORF">RR48_08890</name>
</gene>
<dbReference type="GO" id="GO:0004335">
    <property type="term" value="F:galactokinase activity"/>
    <property type="evidence" value="ECO:0007669"/>
    <property type="project" value="InterPro"/>
</dbReference>
<dbReference type="InterPro" id="IPR000649">
    <property type="entry name" value="IF-2B-related"/>
</dbReference>
<keyword evidence="8" id="KW-0067">ATP-binding</keyword>
<evidence type="ECO:0000256" key="2">
    <source>
        <dbReference type="ARBA" id="ARBA00007251"/>
    </source>
</evidence>
<feature type="compositionally biased region" description="Basic and acidic residues" evidence="14">
    <location>
        <begin position="791"/>
        <end position="814"/>
    </location>
</feature>
<evidence type="ECO:0000256" key="9">
    <source>
        <dbReference type="ARBA" id="ARBA00022917"/>
    </source>
</evidence>
<feature type="region of interest" description="Disordered" evidence="14">
    <location>
        <begin position="574"/>
        <end position="649"/>
    </location>
</feature>
<evidence type="ECO:0000256" key="1">
    <source>
        <dbReference type="ARBA" id="ARBA00004514"/>
    </source>
</evidence>
<keyword evidence="6" id="KW-0547">Nucleotide-binding</keyword>
<dbReference type="GO" id="GO:0005829">
    <property type="term" value="C:cytosol"/>
    <property type="evidence" value="ECO:0007669"/>
    <property type="project" value="UniProtKB-SubCell"/>
</dbReference>
<dbReference type="PANTHER" id="PTHR10233:SF14">
    <property type="entry name" value="TRANSLATION INITIATION FACTOR EIF-2B SUBUNIT DELTA"/>
    <property type="match status" value="1"/>
</dbReference>
<keyword evidence="5" id="KW-0808">Transferase</keyword>
<evidence type="ECO:0000256" key="6">
    <source>
        <dbReference type="ARBA" id="ARBA00022741"/>
    </source>
</evidence>
<dbReference type="InParanoid" id="A0A194QVU5"/>
<evidence type="ECO:0000256" key="5">
    <source>
        <dbReference type="ARBA" id="ARBA00022679"/>
    </source>
</evidence>
<dbReference type="InterPro" id="IPR019741">
    <property type="entry name" value="Galactokinase_CS"/>
</dbReference>
<reference evidence="18 19" key="1">
    <citation type="journal article" date="2015" name="Nat. Commun.">
        <title>Outbred genome sequencing and CRISPR/Cas9 gene editing in butterflies.</title>
        <authorList>
            <person name="Li X."/>
            <person name="Fan D."/>
            <person name="Zhang W."/>
            <person name="Liu G."/>
            <person name="Zhang L."/>
            <person name="Zhao L."/>
            <person name="Fang X."/>
            <person name="Chen L."/>
            <person name="Dong Y."/>
            <person name="Chen Y."/>
            <person name="Ding Y."/>
            <person name="Zhao R."/>
            <person name="Feng M."/>
            <person name="Zhu Y."/>
            <person name="Feng Y."/>
            <person name="Jiang X."/>
            <person name="Zhu D."/>
            <person name="Xiang H."/>
            <person name="Feng X."/>
            <person name="Li S."/>
            <person name="Wang J."/>
            <person name="Zhang G."/>
            <person name="Kronforst M.R."/>
            <person name="Wang W."/>
        </authorList>
    </citation>
    <scope>NUCLEOTIDE SEQUENCE [LARGE SCALE GENOMIC DNA]</scope>
    <source>
        <strain evidence="18">Ya'a_city_454_Pm</strain>
        <tissue evidence="18">Whole body</tissue>
    </source>
</reference>
<dbReference type="GO" id="GO:0006012">
    <property type="term" value="P:galactose metabolic process"/>
    <property type="evidence" value="ECO:0007669"/>
    <property type="project" value="InterPro"/>
</dbReference>
<evidence type="ECO:0000259" key="17">
    <source>
        <dbReference type="Pfam" id="PF10509"/>
    </source>
</evidence>
<name>A0A194QVU5_PAPMA</name>
<dbReference type="PANTHER" id="PTHR10233">
    <property type="entry name" value="TRANSLATION INITIATION FACTOR EIF-2B"/>
    <property type="match status" value="1"/>
</dbReference>
<comment type="subcellular location">
    <subcellularLocation>
        <location evidence="1">Cytoplasm</location>
        <location evidence="1">Cytosol</location>
    </subcellularLocation>
</comment>
<dbReference type="SUPFAM" id="SSF55060">
    <property type="entry name" value="GHMP Kinase, C-terminal domain"/>
    <property type="match status" value="1"/>
</dbReference>
<dbReference type="Pfam" id="PF01008">
    <property type="entry name" value="IF-2B"/>
    <property type="match status" value="1"/>
</dbReference>
<dbReference type="PROSITE" id="PS00106">
    <property type="entry name" value="GALACTOKINASE"/>
    <property type="match status" value="1"/>
</dbReference>
<dbReference type="InterPro" id="IPR013750">
    <property type="entry name" value="GHMP_kinase_C_dom"/>
</dbReference>
<dbReference type="Gene3D" id="3.30.230.10">
    <property type="match status" value="1"/>
</dbReference>
<dbReference type="InterPro" id="IPR014721">
    <property type="entry name" value="Ribsml_uS5_D2-typ_fold_subgr"/>
</dbReference>
<dbReference type="NCBIfam" id="TIGR00131">
    <property type="entry name" value="gal_kin"/>
    <property type="match status" value="1"/>
</dbReference>
<dbReference type="InterPro" id="IPR006204">
    <property type="entry name" value="GHMP_kinase_N_dom"/>
</dbReference>
<evidence type="ECO:0000256" key="3">
    <source>
        <dbReference type="ARBA" id="ARBA00022490"/>
    </source>
</evidence>
<evidence type="ECO:0000259" key="16">
    <source>
        <dbReference type="Pfam" id="PF08544"/>
    </source>
</evidence>
<dbReference type="AlphaFoldDB" id="A0A194QVU5"/>
<dbReference type="InterPro" id="IPR020568">
    <property type="entry name" value="Ribosomal_Su5_D2-typ_SF"/>
</dbReference>
<dbReference type="Proteomes" id="UP000053240">
    <property type="component" value="Unassembled WGS sequence"/>
</dbReference>
<protein>
    <recommendedName>
        <fullName evidence="10">Translation initiation factor eIF2B subunit delta</fullName>
    </recommendedName>
    <alternativeName>
        <fullName evidence="11">eIF2B GDP-GTP exchange factor subunit delta</fullName>
    </alternativeName>
</protein>
<dbReference type="Gene3D" id="1.20.1440.340">
    <property type="match status" value="1"/>
</dbReference>
<keyword evidence="7 18" id="KW-0418">Kinase</keyword>
<accession>A0A194QVU5</accession>
<evidence type="ECO:0000256" key="13">
    <source>
        <dbReference type="RuleBase" id="RU003814"/>
    </source>
</evidence>
<dbReference type="SUPFAM" id="SSF54211">
    <property type="entry name" value="Ribosomal protein S5 domain 2-like"/>
    <property type="match status" value="1"/>
</dbReference>
<dbReference type="InterPro" id="IPR042529">
    <property type="entry name" value="IF_2B-like_C"/>
</dbReference>
<evidence type="ECO:0000256" key="10">
    <source>
        <dbReference type="ARBA" id="ARBA00044147"/>
    </source>
</evidence>
<dbReference type="STRING" id="76193.A0A194QVU5"/>
<feature type="region of interest" description="Disordered" evidence="14">
    <location>
        <begin position="677"/>
        <end position="731"/>
    </location>
</feature>
<proteinExistence type="inferred from homology"/>
<evidence type="ECO:0000256" key="4">
    <source>
        <dbReference type="ARBA" id="ARBA00022540"/>
    </source>
</evidence>
<dbReference type="EMBL" id="KQ461103">
    <property type="protein sequence ID" value="KPJ09439.1"/>
    <property type="molecule type" value="Genomic_DNA"/>
</dbReference>